<dbReference type="PROSITE" id="PS51880">
    <property type="entry name" value="TGS"/>
    <property type="match status" value="1"/>
</dbReference>
<dbReference type="EMBL" id="SIHI01000003">
    <property type="protein sequence ID" value="TWT55568.1"/>
    <property type="molecule type" value="Genomic_DNA"/>
</dbReference>
<evidence type="ECO:0000259" key="1">
    <source>
        <dbReference type="PROSITE" id="PS51880"/>
    </source>
</evidence>
<name>A0A5C5WY97_9PLAN</name>
<reference evidence="2 3" key="1">
    <citation type="submission" date="2019-02" db="EMBL/GenBank/DDBJ databases">
        <title>Deep-cultivation of Planctomycetes and their phenomic and genomic characterization uncovers novel biology.</title>
        <authorList>
            <person name="Wiegand S."/>
            <person name="Jogler M."/>
            <person name="Boedeker C."/>
            <person name="Pinto D."/>
            <person name="Vollmers J."/>
            <person name="Rivas-Marin E."/>
            <person name="Kohn T."/>
            <person name="Peeters S.H."/>
            <person name="Heuer A."/>
            <person name="Rast P."/>
            <person name="Oberbeckmann S."/>
            <person name="Bunk B."/>
            <person name="Jeske O."/>
            <person name="Meyerdierks A."/>
            <person name="Storesund J.E."/>
            <person name="Kallscheuer N."/>
            <person name="Luecker S."/>
            <person name="Lage O.M."/>
            <person name="Pohl T."/>
            <person name="Merkel B.J."/>
            <person name="Hornburger P."/>
            <person name="Mueller R.-W."/>
            <person name="Bruemmer F."/>
            <person name="Labrenz M."/>
            <person name="Spormann A.M."/>
            <person name="Op Den Camp H."/>
            <person name="Overmann J."/>
            <person name="Amann R."/>
            <person name="Jetten M.S.M."/>
            <person name="Mascher T."/>
            <person name="Medema M.H."/>
            <person name="Devos D.P."/>
            <person name="Kaster A.-K."/>
            <person name="Ovreas L."/>
            <person name="Rohde M."/>
            <person name="Galperin M.Y."/>
            <person name="Jogler C."/>
        </authorList>
    </citation>
    <scope>NUCLEOTIDE SEQUENCE [LARGE SCALE GENOMIC DNA]</scope>
    <source>
        <strain evidence="2 3">KOR42</strain>
    </source>
</reference>
<protein>
    <submittedName>
        <fullName evidence="2">Translation-associated GTPase</fullName>
    </submittedName>
</protein>
<dbReference type="PANTHER" id="PTHR43127">
    <property type="entry name" value="DEVELOPMENTALLY-REGULATED GTP-BINDING PROTEIN 2"/>
    <property type="match status" value="1"/>
</dbReference>
<dbReference type="InterPro" id="IPR045001">
    <property type="entry name" value="DRG"/>
</dbReference>
<dbReference type="Gene3D" id="6.10.140.1070">
    <property type="match status" value="1"/>
</dbReference>
<dbReference type="SUPFAM" id="SSF52540">
    <property type="entry name" value="P-loop containing nucleoside triphosphate hydrolases"/>
    <property type="match status" value="1"/>
</dbReference>
<dbReference type="SUPFAM" id="SSF81271">
    <property type="entry name" value="TGS-like"/>
    <property type="match status" value="1"/>
</dbReference>
<dbReference type="InterPro" id="IPR027417">
    <property type="entry name" value="P-loop_NTPase"/>
</dbReference>
<keyword evidence="3" id="KW-1185">Reference proteome</keyword>
<dbReference type="Pfam" id="PF01926">
    <property type="entry name" value="MMR_HSR1"/>
    <property type="match status" value="1"/>
</dbReference>
<organism evidence="2 3">
    <name type="scientific">Thalassoglobus neptunius</name>
    <dbReference type="NCBI Taxonomy" id="1938619"/>
    <lineage>
        <taxon>Bacteria</taxon>
        <taxon>Pseudomonadati</taxon>
        <taxon>Planctomycetota</taxon>
        <taxon>Planctomycetia</taxon>
        <taxon>Planctomycetales</taxon>
        <taxon>Planctomycetaceae</taxon>
        <taxon>Thalassoglobus</taxon>
    </lineage>
</organism>
<dbReference type="GO" id="GO:0003924">
    <property type="term" value="F:GTPase activity"/>
    <property type="evidence" value="ECO:0007669"/>
    <property type="project" value="InterPro"/>
</dbReference>
<proteinExistence type="predicted"/>
<dbReference type="Gene3D" id="3.10.20.30">
    <property type="match status" value="1"/>
</dbReference>
<dbReference type="InterPro" id="IPR004095">
    <property type="entry name" value="TGS"/>
</dbReference>
<dbReference type="RefSeq" id="WP_146510219.1">
    <property type="nucleotide sequence ID" value="NZ_SIHI01000003.1"/>
</dbReference>
<sequence>MAANLTPQYYKAEAAFRRASTPRERLQALEEMLRVIPKHKGTDRIQGAIRARLKELRAELQSLGTRNSAHKSSRFPRQGCGTVVLVGAPNSGKSRVLKETTNATPVVAEYPYSTREAMPGLATVSGVQIQLIDTPAIAENVVPPSLVDLVRTADLVVCCIDGSSPDAVRETLEVYRQLADRKTLLDHESGFAVDDLTTVRIRSLIAITRGDHSNTQAVVAEWKERSGLRLPIEIVDLDSSSDVEQLKSRMFESLGLIRIFTKRPGEEVAMDSPMTIPVGGTVEDLAEKVHHEIASRLKFAKVWGSSAFDGQTVGRDHVLSDGDVVELH</sequence>
<dbReference type="Pfam" id="PF02824">
    <property type="entry name" value="TGS"/>
    <property type="match status" value="1"/>
</dbReference>
<gene>
    <name evidence="2" type="ORF">KOR42_26950</name>
</gene>
<comment type="caution">
    <text evidence="2">The sequence shown here is derived from an EMBL/GenBank/DDBJ whole genome shotgun (WGS) entry which is preliminary data.</text>
</comment>
<dbReference type="Proteomes" id="UP000317243">
    <property type="component" value="Unassembled WGS sequence"/>
</dbReference>
<feature type="domain" description="TGS" evidence="1">
    <location>
        <begin position="255"/>
        <end position="328"/>
    </location>
</feature>
<dbReference type="InterPro" id="IPR012676">
    <property type="entry name" value="TGS-like"/>
</dbReference>
<evidence type="ECO:0000313" key="2">
    <source>
        <dbReference type="EMBL" id="TWT55568.1"/>
    </source>
</evidence>
<dbReference type="OrthoDB" id="257487at2"/>
<dbReference type="Gene3D" id="3.40.50.300">
    <property type="entry name" value="P-loop containing nucleotide triphosphate hydrolases"/>
    <property type="match status" value="1"/>
</dbReference>
<dbReference type="GO" id="GO:0005525">
    <property type="term" value="F:GTP binding"/>
    <property type="evidence" value="ECO:0007669"/>
    <property type="project" value="InterPro"/>
</dbReference>
<dbReference type="PRINTS" id="PR00326">
    <property type="entry name" value="GTP1OBG"/>
</dbReference>
<evidence type="ECO:0000313" key="3">
    <source>
        <dbReference type="Proteomes" id="UP000317243"/>
    </source>
</evidence>
<dbReference type="InterPro" id="IPR006073">
    <property type="entry name" value="GTP-bd"/>
</dbReference>
<accession>A0A5C5WY97</accession>
<dbReference type="InterPro" id="IPR012675">
    <property type="entry name" value="Beta-grasp_dom_sf"/>
</dbReference>
<dbReference type="AlphaFoldDB" id="A0A5C5WY97"/>